<sequence length="82" mass="9376">MPNKINFLIFIIYFVSLILYQIEAHTALGDMPAPKEHPCYHKNEFGFVNQCTNDKLKAIFSCCTGKYITDGELCKCVEVLIK</sequence>
<feature type="chain" id="PRO_5037342017" evidence="1">
    <location>
        <begin position="25"/>
        <end position="82"/>
    </location>
</feature>
<organism evidence="2 3">
    <name type="scientific">Meloidogyne incognita</name>
    <name type="common">Southern root-knot nematode worm</name>
    <name type="synonym">Oxyuris incognita</name>
    <dbReference type="NCBI Taxonomy" id="6306"/>
    <lineage>
        <taxon>Eukaryota</taxon>
        <taxon>Metazoa</taxon>
        <taxon>Ecdysozoa</taxon>
        <taxon>Nematoda</taxon>
        <taxon>Chromadorea</taxon>
        <taxon>Rhabditida</taxon>
        <taxon>Tylenchina</taxon>
        <taxon>Tylenchomorpha</taxon>
        <taxon>Tylenchoidea</taxon>
        <taxon>Meloidogynidae</taxon>
        <taxon>Meloidogyninae</taxon>
        <taxon>Meloidogyne</taxon>
        <taxon>Meloidogyne incognita group</taxon>
    </lineage>
</organism>
<dbReference type="WBParaSite" id="Minc3s02288g29279">
    <property type="protein sequence ID" value="Minc3s02288g29279"/>
    <property type="gene ID" value="Minc3s02288g29279"/>
</dbReference>
<evidence type="ECO:0000313" key="3">
    <source>
        <dbReference type="WBParaSite" id="Minc3s02288g29279"/>
    </source>
</evidence>
<proteinExistence type="predicted"/>
<evidence type="ECO:0000313" key="2">
    <source>
        <dbReference type="Proteomes" id="UP000887563"/>
    </source>
</evidence>
<keyword evidence="2" id="KW-1185">Reference proteome</keyword>
<dbReference type="Proteomes" id="UP000887563">
    <property type="component" value="Unplaced"/>
</dbReference>
<reference evidence="3" key="1">
    <citation type="submission" date="2022-11" db="UniProtKB">
        <authorList>
            <consortium name="WormBaseParasite"/>
        </authorList>
    </citation>
    <scope>IDENTIFICATION</scope>
</reference>
<protein>
    <submittedName>
        <fullName evidence="3">Uncharacterized protein</fullName>
    </submittedName>
</protein>
<dbReference type="AlphaFoldDB" id="A0A914MVU3"/>
<name>A0A914MVU3_MELIC</name>
<feature type="signal peptide" evidence="1">
    <location>
        <begin position="1"/>
        <end position="24"/>
    </location>
</feature>
<accession>A0A914MVU3</accession>
<keyword evidence="1" id="KW-0732">Signal</keyword>
<evidence type="ECO:0000256" key="1">
    <source>
        <dbReference type="SAM" id="SignalP"/>
    </source>
</evidence>